<protein>
    <submittedName>
        <fullName evidence="1">Uncharacterized protein</fullName>
    </submittedName>
</protein>
<dbReference type="EMBL" id="CM037624">
    <property type="protein sequence ID" value="KAH8011428.1"/>
    <property type="molecule type" value="Genomic_DNA"/>
</dbReference>
<gene>
    <name evidence="1" type="ORF">K3G42_022583</name>
</gene>
<organism evidence="1 2">
    <name type="scientific">Sphaerodactylus townsendi</name>
    <dbReference type="NCBI Taxonomy" id="933632"/>
    <lineage>
        <taxon>Eukaryota</taxon>
        <taxon>Metazoa</taxon>
        <taxon>Chordata</taxon>
        <taxon>Craniata</taxon>
        <taxon>Vertebrata</taxon>
        <taxon>Euteleostomi</taxon>
        <taxon>Lepidosauria</taxon>
        <taxon>Squamata</taxon>
        <taxon>Bifurcata</taxon>
        <taxon>Gekkota</taxon>
        <taxon>Sphaerodactylidae</taxon>
        <taxon>Sphaerodactylus</taxon>
    </lineage>
</organism>
<keyword evidence="2" id="KW-1185">Reference proteome</keyword>
<proteinExistence type="predicted"/>
<comment type="caution">
    <text evidence="1">The sequence shown here is derived from an EMBL/GenBank/DDBJ whole genome shotgun (WGS) entry which is preliminary data.</text>
</comment>
<dbReference type="Proteomes" id="UP000827872">
    <property type="component" value="Linkage Group LG11"/>
</dbReference>
<sequence>MHFRGEGDSAERLTLEEPNAAFPVDKEPTTKTEPEKEPGSFEPWMLIGMSGENNFRGSAAAGETSLGSKGRPGSPTGELRGFSPSTEEQRQKPAEVRLYACPDCGKHFRFQIGLLNHQRSHVSHPAQRHCLPLAQGNKSPPAHGPRSPQGQGKVPHGPGEEKGWACPWCQQRFRLQVNLLIHQSSHRRPAAELGSQERLACGFCPRRFGRSDHLLRHQMSHTGDRPHKCPACDKSFVDKSKLTDHYRTHTGERPFRCAACGKSFMRRHHLLKHQRTHTRERPHQCPGCLKGFMQKHHLQKHMRTQPGGKPYRCSWCPKAFSCRQLLQQHSCASAPGEPGPAAPPTGGQDQRWGTGSAC</sequence>
<evidence type="ECO:0000313" key="2">
    <source>
        <dbReference type="Proteomes" id="UP000827872"/>
    </source>
</evidence>
<name>A0ACB8FWF5_9SAUR</name>
<accession>A0ACB8FWF5</accession>
<reference evidence="1" key="1">
    <citation type="submission" date="2021-08" db="EMBL/GenBank/DDBJ databases">
        <title>The first chromosome-level gecko genome reveals the dynamic sex chromosomes of Neotropical dwarf geckos (Sphaerodactylidae: Sphaerodactylus).</title>
        <authorList>
            <person name="Pinto B.J."/>
            <person name="Keating S.E."/>
            <person name="Gamble T."/>
        </authorList>
    </citation>
    <scope>NUCLEOTIDE SEQUENCE</scope>
    <source>
        <strain evidence="1">TG3544</strain>
    </source>
</reference>
<evidence type="ECO:0000313" key="1">
    <source>
        <dbReference type="EMBL" id="KAH8011428.1"/>
    </source>
</evidence>